<dbReference type="Proteomes" id="UP000263900">
    <property type="component" value="Chromosome"/>
</dbReference>
<accession>A0A3B7MPS8</accession>
<name>A0A3B7MPS8_9BACT</name>
<sequence length="240" mass="26864">MRTSNKILTGLFLVTILVFCSLFTLVRVKYANGNTVKRDPVNDWSDVHRLQGTIKSISISELNNIMIIPSDSARLEIWKGGEEEVKWRLENGVLYVEADTSRKDRNSKTQMAYGHIELFIPNVDSIHAVNSHIVVKNIADPGALKPVYNFQLSETDLAFENGQRDADATFYDAIRVNAGQGSLLRFDGFIHVNTLEANLQNSRLEEGEAFFGKLSIQTDSVSTFSLKGHNLRKATITSTE</sequence>
<dbReference type="KEGG" id="pseg:D3H65_18255"/>
<proteinExistence type="predicted"/>
<protein>
    <submittedName>
        <fullName evidence="1">Uncharacterized protein</fullName>
    </submittedName>
</protein>
<organism evidence="1 2">
    <name type="scientific">Paraflavitalea soli</name>
    <dbReference type="NCBI Taxonomy" id="2315862"/>
    <lineage>
        <taxon>Bacteria</taxon>
        <taxon>Pseudomonadati</taxon>
        <taxon>Bacteroidota</taxon>
        <taxon>Chitinophagia</taxon>
        <taxon>Chitinophagales</taxon>
        <taxon>Chitinophagaceae</taxon>
        <taxon>Paraflavitalea</taxon>
    </lineage>
</organism>
<dbReference type="EMBL" id="CP032157">
    <property type="protein sequence ID" value="AXY75807.1"/>
    <property type="molecule type" value="Genomic_DNA"/>
</dbReference>
<keyword evidence="2" id="KW-1185">Reference proteome</keyword>
<reference evidence="1 2" key="1">
    <citation type="submission" date="2018-09" db="EMBL/GenBank/DDBJ databases">
        <title>Genome sequencing of strain 6GH32-13.</title>
        <authorList>
            <person name="Weon H.-Y."/>
            <person name="Heo J."/>
            <person name="Kwon S.-W."/>
        </authorList>
    </citation>
    <scope>NUCLEOTIDE SEQUENCE [LARGE SCALE GENOMIC DNA]</scope>
    <source>
        <strain evidence="1 2">5GH32-13</strain>
    </source>
</reference>
<evidence type="ECO:0000313" key="2">
    <source>
        <dbReference type="Proteomes" id="UP000263900"/>
    </source>
</evidence>
<evidence type="ECO:0000313" key="1">
    <source>
        <dbReference type="EMBL" id="AXY75807.1"/>
    </source>
</evidence>
<dbReference type="AlphaFoldDB" id="A0A3B7MPS8"/>
<dbReference type="RefSeq" id="WP_119051688.1">
    <property type="nucleotide sequence ID" value="NZ_CP032157.1"/>
</dbReference>
<gene>
    <name evidence="1" type="ORF">D3H65_18255</name>
</gene>